<reference evidence="1 2" key="1">
    <citation type="journal article" date="2019" name="Sci. Rep.">
        <title>Orb-weaving spider Araneus ventricosus genome elucidates the spidroin gene catalogue.</title>
        <authorList>
            <person name="Kono N."/>
            <person name="Nakamura H."/>
            <person name="Ohtoshi R."/>
            <person name="Moran D.A.P."/>
            <person name="Shinohara A."/>
            <person name="Yoshida Y."/>
            <person name="Fujiwara M."/>
            <person name="Mori M."/>
            <person name="Tomita M."/>
            <person name="Arakawa K."/>
        </authorList>
    </citation>
    <scope>NUCLEOTIDE SEQUENCE [LARGE SCALE GENOMIC DNA]</scope>
</reference>
<dbReference type="Gene3D" id="3.30.420.10">
    <property type="entry name" value="Ribonuclease H-like superfamily/Ribonuclease H"/>
    <property type="match status" value="1"/>
</dbReference>
<proteinExistence type="predicted"/>
<keyword evidence="2" id="KW-1185">Reference proteome</keyword>
<protein>
    <recommendedName>
        <fullName evidence="3">Tc1-like transposase DDE domain-containing protein</fullName>
    </recommendedName>
</protein>
<dbReference type="PANTHER" id="PTHR47326:SF1">
    <property type="entry name" value="HTH PSQ-TYPE DOMAIN-CONTAINING PROTEIN"/>
    <property type="match status" value="1"/>
</dbReference>
<gene>
    <name evidence="1" type="ORF">AVEN_267533_1</name>
</gene>
<dbReference type="EMBL" id="BGPR01065716">
    <property type="protein sequence ID" value="GBO40468.1"/>
    <property type="molecule type" value="Genomic_DNA"/>
</dbReference>
<evidence type="ECO:0000313" key="1">
    <source>
        <dbReference type="EMBL" id="GBO40468.1"/>
    </source>
</evidence>
<evidence type="ECO:0008006" key="3">
    <source>
        <dbReference type="Google" id="ProtNLM"/>
    </source>
</evidence>
<dbReference type="PANTHER" id="PTHR47326">
    <property type="entry name" value="TRANSPOSABLE ELEMENT TC3 TRANSPOSASE-LIKE PROTEIN"/>
    <property type="match status" value="1"/>
</dbReference>
<accession>A0A4Y2WUK1</accession>
<dbReference type="InterPro" id="IPR036397">
    <property type="entry name" value="RNaseH_sf"/>
</dbReference>
<dbReference type="Proteomes" id="UP000499080">
    <property type="component" value="Unassembled WGS sequence"/>
</dbReference>
<sequence>MGYGGYVEWPPCSPELNPLDFFLWGYIKQRVYETPPPTLPPPGTSKPYYGCLCQRVICHVVQCAIPCPDAYCC</sequence>
<organism evidence="1 2">
    <name type="scientific">Araneus ventricosus</name>
    <name type="common">Orbweaver spider</name>
    <name type="synonym">Epeira ventricosa</name>
    <dbReference type="NCBI Taxonomy" id="182803"/>
    <lineage>
        <taxon>Eukaryota</taxon>
        <taxon>Metazoa</taxon>
        <taxon>Ecdysozoa</taxon>
        <taxon>Arthropoda</taxon>
        <taxon>Chelicerata</taxon>
        <taxon>Arachnida</taxon>
        <taxon>Araneae</taxon>
        <taxon>Araneomorphae</taxon>
        <taxon>Entelegynae</taxon>
        <taxon>Araneoidea</taxon>
        <taxon>Araneidae</taxon>
        <taxon>Araneus</taxon>
    </lineage>
</organism>
<dbReference type="AlphaFoldDB" id="A0A4Y2WUK1"/>
<name>A0A4Y2WUK1_ARAVE</name>
<dbReference type="GO" id="GO:0003676">
    <property type="term" value="F:nucleic acid binding"/>
    <property type="evidence" value="ECO:0007669"/>
    <property type="project" value="InterPro"/>
</dbReference>
<comment type="caution">
    <text evidence="1">The sequence shown here is derived from an EMBL/GenBank/DDBJ whole genome shotgun (WGS) entry which is preliminary data.</text>
</comment>
<evidence type="ECO:0000313" key="2">
    <source>
        <dbReference type="Proteomes" id="UP000499080"/>
    </source>
</evidence>